<sequence>MDKISIIVPIYNVEKYLEKCVSSIINQTYKNIEIILVDDGSTDHCSRICDDFQKKDKRIIVVHKKNGGLSDARNAGLQIATGELIGFVDGDDYIKKDMYEKMYKCMKNTNVDIVECKCINVRNEKEEIINESSKTYLYDAQTALKLMMSSGKKIQKPRLSVWSKLFKKEIIDGLKFPVGKVHEDIVFEAKAFLNAKKICILDNCLYCYNIREGSIMNSGFSKKDLDKLILMQERTELLKKRKLNELAESSEINYYETVLRYYYLASINKAIGIKGQLEELLKKNKHRIINLKLSETRRIEFKMFYFAPQIYIIWNNIKYRMRGACK</sequence>
<evidence type="ECO:0000259" key="3">
    <source>
        <dbReference type="Pfam" id="PF00535"/>
    </source>
</evidence>
<dbReference type="SUPFAM" id="SSF53448">
    <property type="entry name" value="Nucleotide-diphospho-sugar transferases"/>
    <property type="match status" value="1"/>
</dbReference>
<dbReference type="InterPro" id="IPR001173">
    <property type="entry name" value="Glyco_trans_2-like"/>
</dbReference>
<evidence type="ECO:0000256" key="2">
    <source>
        <dbReference type="ARBA" id="ARBA00022679"/>
    </source>
</evidence>
<feature type="domain" description="Glycosyltransferase 2-like" evidence="3">
    <location>
        <begin position="5"/>
        <end position="132"/>
    </location>
</feature>
<dbReference type="CDD" id="cd00761">
    <property type="entry name" value="Glyco_tranf_GTA_type"/>
    <property type="match status" value="1"/>
</dbReference>
<dbReference type="PANTHER" id="PTHR22916">
    <property type="entry name" value="GLYCOSYLTRANSFERASE"/>
    <property type="match status" value="1"/>
</dbReference>
<dbReference type="PANTHER" id="PTHR22916:SF51">
    <property type="entry name" value="GLYCOSYLTRANSFERASE EPSH-RELATED"/>
    <property type="match status" value="1"/>
</dbReference>
<accession>A0ABS2ELU3</accession>
<dbReference type="EMBL" id="JACJKH010000041">
    <property type="protein sequence ID" value="MBM6745583.1"/>
    <property type="molecule type" value="Genomic_DNA"/>
</dbReference>
<proteinExistence type="predicted"/>
<keyword evidence="1" id="KW-0328">Glycosyltransferase</keyword>
<dbReference type="InterPro" id="IPR029044">
    <property type="entry name" value="Nucleotide-diphossugar_trans"/>
</dbReference>
<evidence type="ECO:0000313" key="4">
    <source>
        <dbReference type="EMBL" id="MBM6745583.1"/>
    </source>
</evidence>
<reference evidence="4 5" key="1">
    <citation type="journal article" date="2021" name="Sci. Rep.">
        <title>The distribution of antibiotic resistance genes in chicken gut microbiota commensals.</title>
        <authorList>
            <person name="Juricova H."/>
            <person name="Matiasovicova J."/>
            <person name="Kubasova T."/>
            <person name="Cejkova D."/>
            <person name="Rychlik I."/>
        </authorList>
    </citation>
    <scope>NUCLEOTIDE SEQUENCE [LARGE SCALE GENOMIC DNA]</scope>
    <source>
        <strain evidence="4 5">An770</strain>
    </source>
</reference>
<comment type="caution">
    <text evidence="4">The sequence shown here is derived from an EMBL/GenBank/DDBJ whole genome shotgun (WGS) entry which is preliminary data.</text>
</comment>
<dbReference type="Pfam" id="PF00535">
    <property type="entry name" value="Glycos_transf_2"/>
    <property type="match status" value="1"/>
</dbReference>
<keyword evidence="2" id="KW-0808">Transferase</keyword>
<protein>
    <submittedName>
        <fullName evidence="4">Glycosyltransferase</fullName>
    </submittedName>
</protein>
<gene>
    <name evidence="4" type="ORF">H6A32_15030</name>
</gene>
<organism evidence="4 5">
    <name type="scientific">Drancourtella massiliensis</name>
    <dbReference type="NCBI Taxonomy" id="1632013"/>
    <lineage>
        <taxon>Bacteria</taxon>
        <taxon>Bacillati</taxon>
        <taxon>Bacillota</taxon>
        <taxon>Clostridia</taxon>
        <taxon>Eubacteriales</taxon>
        <taxon>Oscillospiraceae</taxon>
        <taxon>Drancourtella</taxon>
    </lineage>
</organism>
<evidence type="ECO:0000313" key="5">
    <source>
        <dbReference type="Proteomes" id="UP000775686"/>
    </source>
</evidence>
<dbReference type="Proteomes" id="UP000775686">
    <property type="component" value="Unassembled WGS sequence"/>
</dbReference>
<dbReference type="RefSeq" id="WP_204864748.1">
    <property type="nucleotide sequence ID" value="NZ_JACJKH010000041.1"/>
</dbReference>
<evidence type="ECO:0000256" key="1">
    <source>
        <dbReference type="ARBA" id="ARBA00022676"/>
    </source>
</evidence>
<dbReference type="Gene3D" id="3.90.550.10">
    <property type="entry name" value="Spore Coat Polysaccharide Biosynthesis Protein SpsA, Chain A"/>
    <property type="match status" value="1"/>
</dbReference>
<keyword evidence="5" id="KW-1185">Reference proteome</keyword>
<name>A0ABS2ELU3_9FIRM</name>